<dbReference type="GO" id="GO:0001228">
    <property type="term" value="F:DNA-binding transcription activator activity, RNA polymerase II-specific"/>
    <property type="evidence" value="ECO:0007669"/>
    <property type="project" value="TreeGrafter"/>
</dbReference>
<keyword evidence="4" id="KW-0804">Transcription</keyword>
<evidence type="ECO:0000256" key="4">
    <source>
        <dbReference type="ARBA" id="ARBA00023163"/>
    </source>
</evidence>
<feature type="compositionally biased region" description="Basic and acidic residues" evidence="7">
    <location>
        <begin position="216"/>
        <end position="243"/>
    </location>
</feature>
<proteinExistence type="predicted"/>
<protein>
    <recommendedName>
        <fullName evidence="8">BZIP domain-containing protein</fullName>
    </recommendedName>
</protein>
<evidence type="ECO:0000256" key="3">
    <source>
        <dbReference type="ARBA" id="ARBA00023125"/>
    </source>
</evidence>
<sequence length="876" mass="96864">MSSYNGRRAPNVSQYVAGLNQPASDMPHFDDFESNFDSLANLEFFDLDAAAAFPNPPPTFPQDAHIDTKNRQQQFNGFNDFQAFTATTHTSPSSALPSPPPLQGNYPPQPQYQHNSPVTGDKRRASAAALPTAADLEEASRMAAEEDKRRRNTAASARFRIKKKQREQALEKQTKEMTDKVNALESKVQQLEMENKWLKELITEKSDMKILEAKLEQRHSEDKDAASRSTESHTDGVGTKDAEVESSAVNANEASIITSIKALECLLKPQQMTYSAAIRPPVGSPSLSPHLPSMESQDFFPNSDWDLRAPQQSQQPTHNGACGCYKYMPPDQHNPFEHGVRPHRLEDFERPAPGSLANLARREDEEITAREIEAQSAAAAKEQAARNAGAAKQRRLLEQEQKGGTGLRILAETLKGESRSPRTTETGNLTPKTEAEVQAQRVMTRPVTIRWGAAGLGRLLRLPAETSANHHALESLVAACAPATFGCGSKDVLDETYRKAGALPTTDLMSDFCPCETGIIDAVVQLLLPTITKSSSLGNKHVLKRGLRAELYKLNVYSGPSGLFKAHASGFQRHGDVMRELTLTADRHTSKQDTSWQSGRHEILHDWSFSAADTLNSIQWAAFYSDCEHEVFEVTHGHRVTLTYNLFLASGTGLLGGQPLSLKPRRLPLFQQLQNMLQNQDFMPAGGYIGIHLTHSYPHTDEKFHKLVRKMLKGVDMALYESLIASKLPCVLVPISATGLPPSDTLHALNHSRRVAAEMFENKLETLEVDLDAGEESGLGEDDVATSCSYPSLDGYECDCELLHEKAQDIREQKKVRRQIFWINEPSGNRELSRAYLAYGSEAELGIKYTTAALVVKIPSSVERSGWKMGEAMEIA</sequence>
<dbReference type="PROSITE" id="PS00036">
    <property type="entry name" value="BZIP_BASIC"/>
    <property type="match status" value="1"/>
</dbReference>
<dbReference type="PANTHER" id="PTHR13044">
    <property type="entry name" value="ACTIVATING TRANSCRIPTION FACTOR ATF 4/5"/>
    <property type="match status" value="1"/>
</dbReference>
<feature type="compositionally biased region" description="Basic and acidic residues" evidence="7">
    <location>
        <begin position="166"/>
        <end position="178"/>
    </location>
</feature>
<feature type="region of interest" description="Disordered" evidence="7">
    <location>
        <begin position="1"/>
        <end position="28"/>
    </location>
</feature>
<feature type="domain" description="BZIP" evidence="8">
    <location>
        <begin position="146"/>
        <end position="205"/>
    </location>
</feature>
<keyword evidence="5" id="KW-0539">Nucleus</keyword>
<dbReference type="InterPro" id="IPR046347">
    <property type="entry name" value="bZIP_sf"/>
</dbReference>
<evidence type="ECO:0000313" key="10">
    <source>
        <dbReference type="Proteomes" id="UP000073492"/>
    </source>
</evidence>
<dbReference type="Proteomes" id="UP000073492">
    <property type="component" value="Unassembled WGS sequence"/>
</dbReference>
<evidence type="ECO:0000256" key="6">
    <source>
        <dbReference type="SAM" id="Coils"/>
    </source>
</evidence>
<evidence type="ECO:0000259" key="8">
    <source>
        <dbReference type="PROSITE" id="PS50217"/>
    </source>
</evidence>
<dbReference type="GO" id="GO:0000977">
    <property type="term" value="F:RNA polymerase II transcription regulatory region sequence-specific DNA binding"/>
    <property type="evidence" value="ECO:0007669"/>
    <property type="project" value="TreeGrafter"/>
</dbReference>
<dbReference type="AlphaFoldDB" id="A0A139HE91"/>
<keyword evidence="10" id="KW-1185">Reference proteome</keyword>
<dbReference type="PROSITE" id="PS50217">
    <property type="entry name" value="BZIP"/>
    <property type="match status" value="1"/>
</dbReference>
<keyword evidence="2" id="KW-0805">Transcription regulation</keyword>
<evidence type="ECO:0000256" key="2">
    <source>
        <dbReference type="ARBA" id="ARBA00023015"/>
    </source>
</evidence>
<evidence type="ECO:0000313" key="9">
    <source>
        <dbReference type="EMBL" id="KXT00747.1"/>
    </source>
</evidence>
<name>A0A139HE91_9PEZI</name>
<reference evidence="9 10" key="1">
    <citation type="submission" date="2015-07" db="EMBL/GenBank/DDBJ databases">
        <title>Comparative genomics of the Sigatoka disease complex on banana suggests a link between parallel evolutionary changes in Pseudocercospora fijiensis and Pseudocercospora eumusae and increased virulence on the banana host.</title>
        <authorList>
            <person name="Chang T.-C."/>
            <person name="Salvucci A."/>
            <person name="Crous P.W."/>
            <person name="Stergiopoulos I."/>
        </authorList>
    </citation>
    <scope>NUCLEOTIDE SEQUENCE [LARGE SCALE GENOMIC DNA]</scope>
    <source>
        <strain evidence="9 10">CBS 116634</strain>
    </source>
</reference>
<keyword evidence="3" id="KW-0238">DNA-binding</keyword>
<feature type="compositionally biased region" description="Pro residues" evidence="7">
    <location>
        <begin position="97"/>
        <end position="110"/>
    </location>
</feature>
<dbReference type="CDD" id="cd14705">
    <property type="entry name" value="bZIP_Zip1"/>
    <property type="match status" value="1"/>
</dbReference>
<dbReference type="GO" id="GO:0005634">
    <property type="term" value="C:nucleus"/>
    <property type="evidence" value="ECO:0007669"/>
    <property type="project" value="UniProtKB-SubCell"/>
</dbReference>
<feature type="compositionally biased region" description="Basic and acidic residues" evidence="7">
    <location>
        <begin position="138"/>
        <end position="149"/>
    </location>
</feature>
<accession>A0A139HE91</accession>
<evidence type="ECO:0000256" key="7">
    <source>
        <dbReference type="SAM" id="MobiDB-lite"/>
    </source>
</evidence>
<gene>
    <name evidence="9" type="ORF">AC579_10218</name>
</gene>
<dbReference type="PANTHER" id="PTHR13044:SF14">
    <property type="entry name" value="CRYPTOCEPHAL, ISOFORM A"/>
    <property type="match status" value="1"/>
</dbReference>
<dbReference type="OrthoDB" id="27483at2759"/>
<comment type="subcellular location">
    <subcellularLocation>
        <location evidence="1">Nucleus</location>
    </subcellularLocation>
</comment>
<dbReference type="Pfam" id="PF07716">
    <property type="entry name" value="bZIP_2"/>
    <property type="match status" value="1"/>
</dbReference>
<dbReference type="FunFam" id="1.20.5.170:FF:000075">
    <property type="entry name" value="BZIP transcription factor (MetR)"/>
    <property type="match status" value="1"/>
</dbReference>
<organism evidence="9 10">
    <name type="scientific">Pseudocercospora musae</name>
    <dbReference type="NCBI Taxonomy" id="113226"/>
    <lineage>
        <taxon>Eukaryota</taxon>
        <taxon>Fungi</taxon>
        <taxon>Dikarya</taxon>
        <taxon>Ascomycota</taxon>
        <taxon>Pezizomycotina</taxon>
        <taxon>Dothideomycetes</taxon>
        <taxon>Dothideomycetidae</taxon>
        <taxon>Mycosphaerellales</taxon>
        <taxon>Mycosphaerellaceae</taxon>
        <taxon>Pseudocercospora</taxon>
    </lineage>
</organism>
<dbReference type="SUPFAM" id="SSF57959">
    <property type="entry name" value="Leucine zipper domain"/>
    <property type="match status" value="1"/>
</dbReference>
<feature type="region of interest" description="Disordered" evidence="7">
    <location>
        <begin position="216"/>
        <end position="246"/>
    </location>
</feature>
<dbReference type="Gene3D" id="1.20.5.170">
    <property type="match status" value="1"/>
</dbReference>
<keyword evidence="6" id="KW-0175">Coiled coil</keyword>
<feature type="region of interest" description="Disordered" evidence="7">
    <location>
        <begin position="88"/>
        <end position="178"/>
    </location>
</feature>
<evidence type="ECO:0000256" key="5">
    <source>
        <dbReference type="ARBA" id="ARBA00023242"/>
    </source>
</evidence>
<comment type="caution">
    <text evidence="9">The sequence shown here is derived from an EMBL/GenBank/DDBJ whole genome shotgun (WGS) entry which is preliminary data.</text>
</comment>
<dbReference type="SMART" id="SM00338">
    <property type="entry name" value="BRLZ"/>
    <property type="match status" value="1"/>
</dbReference>
<feature type="coiled-coil region" evidence="6">
    <location>
        <begin position="757"/>
        <end position="813"/>
    </location>
</feature>
<feature type="region of interest" description="Disordered" evidence="7">
    <location>
        <begin position="416"/>
        <end position="440"/>
    </location>
</feature>
<dbReference type="EMBL" id="LFZO01000672">
    <property type="protein sequence ID" value="KXT00747.1"/>
    <property type="molecule type" value="Genomic_DNA"/>
</dbReference>
<evidence type="ECO:0000256" key="1">
    <source>
        <dbReference type="ARBA" id="ARBA00004123"/>
    </source>
</evidence>
<feature type="region of interest" description="Disordered" evidence="7">
    <location>
        <begin position="383"/>
        <end position="404"/>
    </location>
</feature>
<dbReference type="InterPro" id="IPR004827">
    <property type="entry name" value="bZIP"/>
</dbReference>